<feature type="active site" description="Nucleophile" evidence="1 2">
    <location>
        <position position="154"/>
    </location>
</feature>
<evidence type="ECO:0000313" key="3">
    <source>
        <dbReference type="EMBL" id="CAE7520409.1"/>
    </source>
</evidence>
<keyword evidence="2" id="KW-0378">Hydrolase</keyword>
<dbReference type="OrthoDB" id="64220at2759"/>
<dbReference type="Gene3D" id="3.40.50.880">
    <property type="match status" value="1"/>
</dbReference>
<comment type="catalytic activity">
    <reaction evidence="2">
        <text>(6S)-5,6,7,8-tetrahydrofolyl-(gamma-L-Glu)(n) + (n-1) H2O = (6S)-5,6,7,8-tetrahydrofolate + (n-1) L-glutamate</text>
        <dbReference type="Rhea" id="RHEA:56784"/>
        <dbReference type="Rhea" id="RHEA-COMP:14738"/>
        <dbReference type="ChEBI" id="CHEBI:15377"/>
        <dbReference type="ChEBI" id="CHEBI:29985"/>
        <dbReference type="ChEBI" id="CHEBI:57453"/>
        <dbReference type="ChEBI" id="CHEBI:141005"/>
        <dbReference type="EC" id="3.4.19.9"/>
    </reaction>
</comment>
<feature type="active site" evidence="2">
    <location>
        <position position="271"/>
    </location>
</feature>
<feature type="non-terminal residue" evidence="3">
    <location>
        <position position="325"/>
    </location>
</feature>
<evidence type="ECO:0000313" key="4">
    <source>
        <dbReference type="Proteomes" id="UP000649617"/>
    </source>
</evidence>
<dbReference type="PROSITE" id="PS51275">
    <property type="entry name" value="PEPTIDASE_C26_GGH"/>
    <property type="match status" value="1"/>
</dbReference>
<dbReference type="AlphaFoldDB" id="A0A812TF86"/>
<organism evidence="3 4">
    <name type="scientific">Symbiodinium pilosum</name>
    <name type="common">Dinoflagellate</name>
    <dbReference type="NCBI Taxonomy" id="2952"/>
    <lineage>
        <taxon>Eukaryota</taxon>
        <taxon>Sar</taxon>
        <taxon>Alveolata</taxon>
        <taxon>Dinophyceae</taxon>
        <taxon>Suessiales</taxon>
        <taxon>Symbiodiniaceae</taxon>
        <taxon>Symbiodinium</taxon>
    </lineage>
</organism>
<name>A0A812TF86_SYMPI</name>
<gene>
    <name evidence="3" type="primary">gghA</name>
    <name evidence="3" type="ORF">SPIL2461_LOCUS13612</name>
</gene>
<evidence type="ECO:0000256" key="2">
    <source>
        <dbReference type="PROSITE-ProRule" id="PRU00607"/>
    </source>
</evidence>
<protein>
    <recommendedName>
        <fullName evidence="2">folate gamma-glutamyl hydrolase</fullName>
        <ecNumber evidence="2">3.4.19.9</ecNumber>
    </recommendedName>
</protein>
<dbReference type="InterPro" id="IPR015527">
    <property type="entry name" value="Pept_C26_g-glut_hydrolase"/>
</dbReference>
<evidence type="ECO:0000256" key="1">
    <source>
        <dbReference type="PIRSR" id="PIRSR615527-1"/>
    </source>
</evidence>
<feature type="non-terminal residue" evidence="3">
    <location>
        <position position="1"/>
    </location>
</feature>
<proteinExistence type="predicted"/>
<comment type="caution">
    <text evidence="3">The sequence shown here is derived from an EMBL/GenBank/DDBJ whole genome shotgun (WGS) entry which is preliminary data.</text>
</comment>
<dbReference type="GO" id="GO:0005773">
    <property type="term" value="C:vacuole"/>
    <property type="evidence" value="ECO:0007669"/>
    <property type="project" value="TreeGrafter"/>
</dbReference>
<dbReference type="EC" id="3.4.19.9" evidence="2"/>
<keyword evidence="4" id="KW-1185">Reference proteome</keyword>
<dbReference type="PANTHER" id="PTHR11315:SF0">
    <property type="entry name" value="FOLATE GAMMA-GLUTAMYL HYDROLASE"/>
    <property type="match status" value="1"/>
</dbReference>
<dbReference type="PANTHER" id="PTHR11315">
    <property type="entry name" value="PROTEASE FAMILY C26 GAMMA-GLUTAMYL HYDROLASE"/>
    <property type="match status" value="1"/>
</dbReference>
<reference evidence="3" key="1">
    <citation type="submission" date="2021-02" db="EMBL/GenBank/DDBJ databases">
        <authorList>
            <person name="Dougan E. K."/>
            <person name="Rhodes N."/>
            <person name="Thang M."/>
            <person name="Chan C."/>
        </authorList>
    </citation>
    <scope>NUCLEOTIDE SEQUENCE</scope>
</reference>
<accession>A0A812TF86</accession>
<dbReference type="SUPFAM" id="SSF52317">
    <property type="entry name" value="Class I glutamine amidotransferase-like"/>
    <property type="match status" value="1"/>
</dbReference>
<dbReference type="GO" id="GO:0034722">
    <property type="term" value="F:gamma-glutamyl-peptidase activity"/>
    <property type="evidence" value="ECO:0007669"/>
    <property type="project" value="UniProtKB-UniRule"/>
</dbReference>
<dbReference type="Proteomes" id="UP000649617">
    <property type="component" value="Unassembled WGS sequence"/>
</dbReference>
<dbReference type="InterPro" id="IPR029062">
    <property type="entry name" value="Class_I_gatase-like"/>
</dbReference>
<feature type="active site" description="Proton donor" evidence="1">
    <location>
        <position position="271"/>
    </location>
</feature>
<dbReference type="EMBL" id="CAJNIZ010030001">
    <property type="protein sequence ID" value="CAE7520409.1"/>
    <property type="molecule type" value="Genomic_DNA"/>
</dbReference>
<sequence length="325" mass="35972">YRNMSEPRVPGIAAGAALASLFWLPVFLCLGHRSLLKAPASVASLASGAGKAAENDRPVIAILASDCGILLNCSSYIPASYVHLLEQGGAQVVPLYPGMPDAEFDYVLSRVNGAMTIGGFFKMHGIAEKHTRKLYDHVLELAKTGEVFPLWATCVGIHDVAQMATGAVYGEFLNRTFADNLALPLHLTGKAERHLFDPTLFPGSTTYRQWLQEAPLTFHHHLWGIFPETFERFKALRDKFDIVATAVDRKGQEFVALFQGRQHPIFASAFHPEKPAFEWGLHKTGLLQNTQIPHSREAILVNLHFGAAFVQQARQNFRKFEPGEL</sequence>
<dbReference type="GO" id="GO:0046900">
    <property type="term" value="P:tetrahydrofolylpolyglutamate metabolic process"/>
    <property type="evidence" value="ECO:0007669"/>
    <property type="project" value="TreeGrafter"/>
</dbReference>